<dbReference type="AlphaFoldDB" id="A0A7Y2E6Z0"/>
<evidence type="ECO:0000256" key="4">
    <source>
        <dbReference type="SAM" id="SignalP"/>
    </source>
</evidence>
<sequence length="146" mass="16304">MVLRGALSMLLLASFLAACSKEPPAKEQFYAEGSRLMQEEEYDQAIVAFEAGLAAGADSAAGYNLLGMAHRMKFNQTGEMELKQQEIAFFEKSVVADSTYWPAFINLGASLYYSGEPKRARGFFERALELNPTNPERELIKEMMEN</sequence>
<comment type="caution">
    <text evidence="5">The sequence shown here is derived from an EMBL/GenBank/DDBJ whole genome shotgun (WGS) entry which is preliminary data.</text>
</comment>
<accession>A0A7Y2E6Z0</accession>
<proteinExistence type="predicted"/>
<reference evidence="5 6" key="1">
    <citation type="submission" date="2020-03" db="EMBL/GenBank/DDBJ databases">
        <title>Metabolic flexibility allows generalist bacteria to become dominant in a frequently disturbed ecosystem.</title>
        <authorList>
            <person name="Chen Y.-J."/>
            <person name="Leung P.M."/>
            <person name="Bay S.K."/>
            <person name="Hugenholtz P."/>
            <person name="Kessler A.J."/>
            <person name="Shelley G."/>
            <person name="Waite D.W."/>
            <person name="Cook P.L."/>
            <person name="Greening C."/>
        </authorList>
    </citation>
    <scope>NUCLEOTIDE SEQUENCE [LARGE SCALE GENOMIC DNA]</scope>
    <source>
        <strain evidence="5">SS_bin_28</strain>
    </source>
</reference>
<keyword evidence="1" id="KW-0677">Repeat</keyword>
<gene>
    <name evidence="5" type="ORF">HKN21_06270</name>
</gene>
<dbReference type="SUPFAM" id="SSF48452">
    <property type="entry name" value="TPR-like"/>
    <property type="match status" value="1"/>
</dbReference>
<dbReference type="PROSITE" id="PS51257">
    <property type="entry name" value="PROKAR_LIPOPROTEIN"/>
    <property type="match status" value="1"/>
</dbReference>
<dbReference type="InterPro" id="IPR013105">
    <property type="entry name" value="TPR_2"/>
</dbReference>
<protein>
    <submittedName>
        <fullName evidence="5">Tetratricopeptide repeat protein</fullName>
    </submittedName>
</protein>
<dbReference type="EMBL" id="JABDJR010000236">
    <property type="protein sequence ID" value="NNF06346.1"/>
    <property type="molecule type" value="Genomic_DNA"/>
</dbReference>
<evidence type="ECO:0000256" key="2">
    <source>
        <dbReference type="ARBA" id="ARBA00022803"/>
    </source>
</evidence>
<evidence type="ECO:0000313" key="5">
    <source>
        <dbReference type="EMBL" id="NNF06346.1"/>
    </source>
</evidence>
<dbReference type="Gene3D" id="1.25.40.10">
    <property type="entry name" value="Tetratricopeptide repeat domain"/>
    <property type="match status" value="1"/>
</dbReference>
<evidence type="ECO:0000256" key="1">
    <source>
        <dbReference type="ARBA" id="ARBA00022737"/>
    </source>
</evidence>
<organism evidence="5 6">
    <name type="scientific">Eiseniibacteriota bacterium</name>
    <dbReference type="NCBI Taxonomy" id="2212470"/>
    <lineage>
        <taxon>Bacteria</taxon>
        <taxon>Candidatus Eiseniibacteriota</taxon>
    </lineage>
</organism>
<feature type="signal peptide" evidence="4">
    <location>
        <begin position="1"/>
        <end position="20"/>
    </location>
</feature>
<dbReference type="Pfam" id="PF07719">
    <property type="entry name" value="TPR_2"/>
    <property type="match status" value="1"/>
</dbReference>
<feature type="repeat" description="TPR" evidence="3">
    <location>
        <begin position="101"/>
        <end position="134"/>
    </location>
</feature>
<name>A0A7Y2E6Z0_UNCEI</name>
<dbReference type="PROSITE" id="PS50005">
    <property type="entry name" value="TPR"/>
    <property type="match status" value="1"/>
</dbReference>
<dbReference type="InterPro" id="IPR011990">
    <property type="entry name" value="TPR-like_helical_dom_sf"/>
</dbReference>
<dbReference type="SMART" id="SM00028">
    <property type="entry name" value="TPR"/>
    <property type="match status" value="1"/>
</dbReference>
<evidence type="ECO:0000256" key="3">
    <source>
        <dbReference type="PROSITE-ProRule" id="PRU00339"/>
    </source>
</evidence>
<evidence type="ECO:0000313" key="6">
    <source>
        <dbReference type="Proteomes" id="UP000547674"/>
    </source>
</evidence>
<keyword evidence="2 3" id="KW-0802">TPR repeat</keyword>
<dbReference type="InterPro" id="IPR019734">
    <property type="entry name" value="TPR_rpt"/>
</dbReference>
<keyword evidence="4" id="KW-0732">Signal</keyword>
<dbReference type="Proteomes" id="UP000547674">
    <property type="component" value="Unassembled WGS sequence"/>
</dbReference>
<feature type="chain" id="PRO_5031567535" evidence="4">
    <location>
        <begin position="21"/>
        <end position="146"/>
    </location>
</feature>